<dbReference type="EMBL" id="ABCA03000047">
    <property type="protein sequence ID" value="EDS00570.1"/>
    <property type="molecule type" value="Genomic_DNA"/>
</dbReference>
<proteinExistence type="predicted"/>
<dbReference type="PROSITE" id="PS51257">
    <property type="entry name" value="PROKAR_LIPOPROTEIN"/>
    <property type="match status" value="1"/>
</dbReference>
<reference evidence="1" key="2">
    <citation type="submission" date="2014-06" db="EMBL/GenBank/DDBJ databases">
        <title>Draft genome sequence of Eubacterium siraeum (DSM 15702).</title>
        <authorList>
            <person name="Sudarsanam P."/>
            <person name="Ley R."/>
            <person name="Guruge J."/>
            <person name="Turnbaugh P.J."/>
            <person name="Mahowald M."/>
            <person name="Liep D."/>
            <person name="Gordon J."/>
        </authorList>
    </citation>
    <scope>NUCLEOTIDE SEQUENCE</scope>
    <source>
        <strain evidence="1">DSM 15702</strain>
    </source>
</reference>
<gene>
    <name evidence="1" type="ORF">EUBSIR_01490</name>
</gene>
<protein>
    <recommendedName>
        <fullName evidence="3">Lipoprotein</fullName>
    </recommendedName>
</protein>
<organism evidence="1 2">
    <name type="scientific">[Eubacterium] siraeum DSM 15702</name>
    <dbReference type="NCBI Taxonomy" id="428128"/>
    <lineage>
        <taxon>Bacteria</taxon>
        <taxon>Bacillati</taxon>
        <taxon>Bacillota</taxon>
        <taxon>Clostridia</taxon>
        <taxon>Eubacteriales</taxon>
        <taxon>Oscillospiraceae</taxon>
        <taxon>Oscillospiraceae incertae sedis</taxon>
    </lineage>
</organism>
<name>B0MNT3_9FIRM</name>
<keyword evidence="2" id="KW-1185">Reference proteome</keyword>
<evidence type="ECO:0008006" key="3">
    <source>
        <dbReference type="Google" id="ProtNLM"/>
    </source>
</evidence>
<sequence>MEGKMSTDNCIGKKIKRITALLITAAIIYSLTGCVKESMENSNISSDIVYDSQDTTGFDIDTVRKSIIVKGVTLELPKKIGDLEDKWTYKKRETHYVDDTGLADFYYNGNEMFVAGIGNFKEGKEDDGYIYDIALETDDCSIGGITPNVSSKDDVLKKYGEPSKINVFEERGLYRYIYGIQESNQKPFVIEHSQMFTVVFYSENDIVQGVRVVYNTLND</sequence>
<evidence type="ECO:0000313" key="2">
    <source>
        <dbReference type="Proteomes" id="UP000005326"/>
    </source>
</evidence>
<comment type="caution">
    <text evidence="1">The sequence shown here is derived from an EMBL/GenBank/DDBJ whole genome shotgun (WGS) entry which is preliminary data.</text>
</comment>
<dbReference type="AlphaFoldDB" id="B0MNT3"/>
<evidence type="ECO:0000313" key="1">
    <source>
        <dbReference type="EMBL" id="EDS00570.1"/>
    </source>
</evidence>
<accession>B0MNT3</accession>
<reference evidence="1" key="1">
    <citation type="submission" date="2007-10" db="EMBL/GenBank/DDBJ databases">
        <authorList>
            <person name="Fulton L."/>
            <person name="Clifton S."/>
            <person name="Fulton B."/>
            <person name="Xu J."/>
            <person name="Minx P."/>
            <person name="Pepin K.H."/>
            <person name="Johnson M."/>
            <person name="Thiruvilangam P."/>
            <person name="Bhonagiri V."/>
            <person name="Nash W.E."/>
            <person name="Mardis E.R."/>
            <person name="Wilson R.K."/>
        </authorList>
    </citation>
    <scope>NUCLEOTIDE SEQUENCE [LARGE SCALE GENOMIC DNA]</scope>
    <source>
        <strain evidence="1">DSM 15702</strain>
    </source>
</reference>
<dbReference type="Proteomes" id="UP000005326">
    <property type="component" value="Unassembled WGS sequence"/>
</dbReference>